<comment type="caution">
    <text evidence="11">The sequence shown here is derived from an EMBL/GenBank/DDBJ whole genome shotgun (WGS) entry which is preliminary data.</text>
</comment>
<keyword evidence="8 10" id="KW-0333">Golgi apparatus</keyword>
<evidence type="ECO:0000256" key="3">
    <source>
        <dbReference type="ARBA" id="ARBA00022676"/>
    </source>
</evidence>
<keyword evidence="3 10" id="KW-0328">Glycosyltransferase</keyword>
<dbReference type="PANTHER" id="PTHR11214:SF3">
    <property type="entry name" value="BETA-1,3-GALACTOSYLTRANSFERASE 6"/>
    <property type="match status" value="1"/>
</dbReference>
<sequence>MRQLLNTTKCFVLISTASVFSLLGLFLHGKRYQQMHRSYDTRSTVQQFRHIPAVTYTASTVYEYPDNYSQYFNADLKREVTPLNFKTLIDRPGFCDKNSTFLMVIILTMHSHVELRNGIRTTWGAAARTGRWAGKLLSQSVQYLFLLGTNNNSQWNKKVQAEANIHEDILMFDYTESYNNLTYKVLTGLQWLQKNCADIRYVMKIDEDTFIHLPRILKKLSSPEWNQSICGFYAESEAVMTTSKNANDFSVYPFTHYPPHVKGNIYFMPFSIASRLVNVSRHFVFNVIEDVHITGILARVIGLRNKYKGFTRAEYSRGTPAHACDIATGIRVASTHTSPAYYSEIWNKINDPDACISIRQQIQKYFSGNAE</sequence>
<evidence type="ECO:0000256" key="2">
    <source>
        <dbReference type="ARBA" id="ARBA00008661"/>
    </source>
</evidence>
<dbReference type="AlphaFoldDB" id="A0AAN8JJJ5"/>
<evidence type="ECO:0000313" key="11">
    <source>
        <dbReference type="EMBL" id="KAK6176991.1"/>
    </source>
</evidence>
<keyword evidence="12" id="KW-1185">Reference proteome</keyword>
<comment type="subcellular location">
    <subcellularLocation>
        <location evidence="1 10">Golgi apparatus membrane</location>
        <topology evidence="1 10">Single-pass type II membrane protein</topology>
    </subcellularLocation>
</comment>
<keyword evidence="5" id="KW-0812">Transmembrane</keyword>
<name>A0AAN8JJJ5_PATCE</name>
<dbReference type="Proteomes" id="UP001347796">
    <property type="component" value="Unassembled WGS sequence"/>
</dbReference>
<organism evidence="11 12">
    <name type="scientific">Patella caerulea</name>
    <name type="common">Rayed Mediterranean limpet</name>
    <dbReference type="NCBI Taxonomy" id="87958"/>
    <lineage>
        <taxon>Eukaryota</taxon>
        <taxon>Metazoa</taxon>
        <taxon>Spiralia</taxon>
        <taxon>Lophotrochozoa</taxon>
        <taxon>Mollusca</taxon>
        <taxon>Gastropoda</taxon>
        <taxon>Patellogastropoda</taxon>
        <taxon>Patelloidea</taxon>
        <taxon>Patellidae</taxon>
        <taxon>Patella</taxon>
    </lineage>
</organism>
<dbReference type="EC" id="2.4.1.-" evidence="10"/>
<proteinExistence type="inferred from homology"/>
<evidence type="ECO:0000256" key="7">
    <source>
        <dbReference type="ARBA" id="ARBA00022989"/>
    </source>
</evidence>
<keyword evidence="7" id="KW-1133">Transmembrane helix</keyword>
<evidence type="ECO:0000256" key="4">
    <source>
        <dbReference type="ARBA" id="ARBA00022679"/>
    </source>
</evidence>
<keyword evidence="9" id="KW-0472">Membrane</keyword>
<keyword evidence="6" id="KW-0735">Signal-anchor</keyword>
<dbReference type="PANTHER" id="PTHR11214">
    <property type="entry name" value="BETA-1,3-N-ACETYLGLUCOSAMINYLTRANSFERASE"/>
    <property type="match status" value="1"/>
</dbReference>
<reference evidence="11 12" key="1">
    <citation type="submission" date="2024-01" db="EMBL/GenBank/DDBJ databases">
        <title>The genome of the rayed Mediterranean limpet Patella caerulea (Linnaeus, 1758).</title>
        <authorList>
            <person name="Anh-Thu Weber A."/>
            <person name="Halstead-Nussloch G."/>
        </authorList>
    </citation>
    <scope>NUCLEOTIDE SEQUENCE [LARGE SCALE GENOMIC DNA]</scope>
    <source>
        <strain evidence="11">AATW-2023a</strain>
        <tissue evidence="11">Whole specimen</tissue>
    </source>
</reference>
<dbReference type="GO" id="GO:0016758">
    <property type="term" value="F:hexosyltransferase activity"/>
    <property type="evidence" value="ECO:0007669"/>
    <property type="project" value="InterPro"/>
</dbReference>
<keyword evidence="4" id="KW-0808">Transferase</keyword>
<comment type="similarity">
    <text evidence="2 10">Belongs to the glycosyltransferase 31 family.</text>
</comment>
<evidence type="ECO:0000256" key="9">
    <source>
        <dbReference type="ARBA" id="ARBA00023136"/>
    </source>
</evidence>
<evidence type="ECO:0000256" key="6">
    <source>
        <dbReference type="ARBA" id="ARBA00022968"/>
    </source>
</evidence>
<evidence type="ECO:0000313" key="12">
    <source>
        <dbReference type="Proteomes" id="UP001347796"/>
    </source>
</evidence>
<dbReference type="Gene3D" id="3.90.550.50">
    <property type="match status" value="1"/>
</dbReference>
<evidence type="ECO:0000256" key="10">
    <source>
        <dbReference type="RuleBase" id="RU363063"/>
    </source>
</evidence>
<protein>
    <recommendedName>
        <fullName evidence="10">Hexosyltransferase</fullName>
        <ecNumber evidence="10">2.4.1.-</ecNumber>
    </recommendedName>
</protein>
<dbReference type="EMBL" id="JAZGQO010000010">
    <property type="protein sequence ID" value="KAK6176991.1"/>
    <property type="molecule type" value="Genomic_DNA"/>
</dbReference>
<evidence type="ECO:0000256" key="8">
    <source>
        <dbReference type="ARBA" id="ARBA00023034"/>
    </source>
</evidence>
<dbReference type="GO" id="GO:0000139">
    <property type="term" value="C:Golgi membrane"/>
    <property type="evidence" value="ECO:0007669"/>
    <property type="project" value="UniProtKB-SubCell"/>
</dbReference>
<dbReference type="GO" id="GO:0006493">
    <property type="term" value="P:protein O-linked glycosylation"/>
    <property type="evidence" value="ECO:0007669"/>
    <property type="project" value="TreeGrafter"/>
</dbReference>
<accession>A0AAN8JJJ5</accession>
<dbReference type="InterPro" id="IPR002659">
    <property type="entry name" value="Glyco_trans_31"/>
</dbReference>
<evidence type="ECO:0000256" key="5">
    <source>
        <dbReference type="ARBA" id="ARBA00022692"/>
    </source>
</evidence>
<evidence type="ECO:0000256" key="1">
    <source>
        <dbReference type="ARBA" id="ARBA00004323"/>
    </source>
</evidence>
<gene>
    <name evidence="11" type="ORF">SNE40_015187</name>
</gene>
<dbReference type="Pfam" id="PF01762">
    <property type="entry name" value="Galactosyl_T"/>
    <property type="match status" value="1"/>
</dbReference>